<evidence type="ECO:0000256" key="3">
    <source>
        <dbReference type="ARBA" id="ARBA00012438"/>
    </source>
</evidence>
<evidence type="ECO:0000313" key="18">
    <source>
        <dbReference type="Proteomes" id="UP001556631"/>
    </source>
</evidence>
<dbReference type="Gene3D" id="1.10.287.130">
    <property type="match status" value="1"/>
</dbReference>
<evidence type="ECO:0000256" key="11">
    <source>
        <dbReference type="ARBA" id="ARBA00022989"/>
    </source>
</evidence>
<keyword evidence="12" id="KW-0902">Two-component regulatory system</keyword>
<keyword evidence="4" id="KW-1003">Cell membrane</keyword>
<sequence>MSRSSHARRWALSTQGVALLVALLLAVVLLLLGGAAELLHRDLQQEYEQRALAIARSVAQQPGLATDVTASRPTSDGPVQRAAEAVRRATGALYVVVTDVHGVRYSHTNPANIGKVVSTSPDAALAGREVVVVQRGTLGISARGKVPLRDARGRVVGEVSVGISMNAVNARTWDLVLVLSLIGVGALAVGVIGAVTLGRRLRRTTLGLQPEEMADLLREHAAVLGGVRDGILAVDTRGLVTVANPEAARLLGVDPERGQTPQEAGVPASVRTLLEQEPAPAGTAVVLGERVVVAHRLAVERDGRSLGTVLTLRDRSDLDEAARELEATRALTDALRAQAHEHRNRLHALGGMLHLGRLDRAKDYLEELQYAATWVPGVDDSYLAGLLAAKAAVASEAGVRLEISPSTYVAGTLTSPLDVVTVLANLLDNAIRAAAAGDRPPRVEVTLLSDGADLLVHVADSGDGVPPALAESVFGHGVTTRAGGADAHGLGLSLARHTARRHGGDVRLLDAGGPDGGAVFEARMAGVVAGTIRVEGAAP</sequence>
<dbReference type="EC" id="2.7.13.3" evidence="3"/>
<dbReference type="PRINTS" id="PR00344">
    <property type="entry name" value="BCTRLSENSOR"/>
</dbReference>
<dbReference type="Gene3D" id="3.30.565.10">
    <property type="entry name" value="Histidine kinase-like ATPase, C-terminal domain"/>
    <property type="match status" value="1"/>
</dbReference>
<evidence type="ECO:0000256" key="14">
    <source>
        <dbReference type="SAM" id="Phobius"/>
    </source>
</evidence>
<dbReference type="InterPro" id="IPR003594">
    <property type="entry name" value="HATPase_dom"/>
</dbReference>
<evidence type="ECO:0000256" key="10">
    <source>
        <dbReference type="ARBA" id="ARBA00022840"/>
    </source>
</evidence>
<dbReference type="InterPro" id="IPR004358">
    <property type="entry name" value="Sig_transdc_His_kin-like_C"/>
</dbReference>
<evidence type="ECO:0000256" key="1">
    <source>
        <dbReference type="ARBA" id="ARBA00000085"/>
    </source>
</evidence>
<evidence type="ECO:0000259" key="15">
    <source>
        <dbReference type="PROSITE" id="PS50109"/>
    </source>
</evidence>
<keyword evidence="6" id="KW-0808">Transferase</keyword>
<keyword evidence="5" id="KW-0597">Phosphoprotein</keyword>
<dbReference type="InterPro" id="IPR005467">
    <property type="entry name" value="His_kinase_dom"/>
</dbReference>
<comment type="caution">
    <text evidence="17">The sequence shown here is derived from an EMBL/GenBank/DDBJ whole genome shotgun (WGS) entry which is preliminary data.</text>
</comment>
<evidence type="ECO:0000259" key="16">
    <source>
        <dbReference type="PROSITE" id="PS50112"/>
    </source>
</evidence>
<dbReference type="Pfam" id="PF17203">
    <property type="entry name" value="sCache_3_2"/>
    <property type="match status" value="1"/>
</dbReference>
<dbReference type="Pfam" id="PF02518">
    <property type="entry name" value="HATPase_c"/>
    <property type="match status" value="1"/>
</dbReference>
<evidence type="ECO:0000313" key="17">
    <source>
        <dbReference type="EMBL" id="MEX0429345.1"/>
    </source>
</evidence>
<dbReference type="PANTHER" id="PTHR45436:SF5">
    <property type="entry name" value="SENSOR HISTIDINE KINASE TRCS"/>
    <property type="match status" value="1"/>
</dbReference>
<dbReference type="SUPFAM" id="SSF103190">
    <property type="entry name" value="Sensory domain-like"/>
    <property type="match status" value="1"/>
</dbReference>
<organism evidence="17 18">
    <name type="scientific">Nocardioides eburneus</name>
    <dbReference type="NCBI Taxonomy" id="3231482"/>
    <lineage>
        <taxon>Bacteria</taxon>
        <taxon>Bacillati</taxon>
        <taxon>Actinomycetota</taxon>
        <taxon>Actinomycetes</taxon>
        <taxon>Propionibacteriales</taxon>
        <taxon>Nocardioidaceae</taxon>
        <taxon>Nocardioides</taxon>
    </lineage>
</organism>
<dbReference type="RefSeq" id="WP_367995310.1">
    <property type="nucleotide sequence ID" value="NZ_JBFPJR010000040.1"/>
</dbReference>
<evidence type="ECO:0000256" key="8">
    <source>
        <dbReference type="ARBA" id="ARBA00022741"/>
    </source>
</evidence>
<dbReference type="SUPFAM" id="SSF55874">
    <property type="entry name" value="ATPase domain of HSP90 chaperone/DNA topoisomerase II/histidine kinase"/>
    <property type="match status" value="1"/>
</dbReference>
<dbReference type="InterPro" id="IPR039506">
    <property type="entry name" value="SPOB_a"/>
</dbReference>
<dbReference type="PROSITE" id="PS50109">
    <property type="entry name" value="HIS_KIN"/>
    <property type="match status" value="1"/>
</dbReference>
<keyword evidence="18" id="KW-1185">Reference proteome</keyword>
<keyword evidence="13 14" id="KW-0472">Membrane</keyword>
<accession>A0ABV3T3H5</accession>
<evidence type="ECO:0000256" key="6">
    <source>
        <dbReference type="ARBA" id="ARBA00022679"/>
    </source>
</evidence>
<name>A0ABV3T3H5_9ACTN</name>
<dbReference type="InterPro" id="IPR016120">
    <property type="entry name" value="Sig_transdc_His_kin_SpoOB"/>
</dbReference>
<dbReference type="InterPro" id="IPR029151">
    <property type="entry name" value="Sensor-like_sf"/>
</dbReference>
<dbReference type="PANTHER" id="PTHR45436">
    <property type="entry name" value="SENSOR HISTIDINE KINASE YKOH"/>
    <property type="match status" value="1"/>
</dbReference>
<dbReference type="SMART" id="SM00387">
    <property type="entry name" value="HATPase_c"/>
    <property type="match status" value="1"/>
</dbReference>
<feature type="transmembrane region" description="Helical" evidence="14">
    <location>
        <begin position="175"/>
        <end position="197"/>
    </location>
</feature>
<feature type="domain" description="PAS" evidence="16">
    <location>
        <begin position="216"/>
        <end position="256"/>
    </location>
</feature>
<gene>
    <name evidence="17" type="ORF">AB3X52_17135</name>
</gene>
<dbReference type="InterPro" id="IPR033463">
    <property type="entry name" value="sCache_3"/>
</dbReference>
<dbReference type="InterPro" id="IPR035965">
    <property type="entry name" value="PAS-like_dom_sf"/>
</dbReference>
<dbReference type="SUPFAM" id="SSF55890">
    <property type="entry name" value="Sporulation response regulatory protein Spo0B"/>
    <property type="match status" value="1"/>
</dbReference>
<evidence type="ECO:0000256" key="13">
    <source>
        <dbReference type="ARBA" id="ARBA00023136"/>
    </source>
</evidence>
<protein>
    <recommendedName>
        <fullName evidence="3">histidine kinase</fullName>
        <ecNumber evidence="3">2.7.13.3</ecNumber>
    </recommendedName>
</protein>
<keyword evidence="9" id="KW-0418">Kinase</keyword>
<dbReference type="InterPro" id="IPR036890">
    <property type="entry name" value="HATPase_C_sf"/>
</dbReference>
<dbReference type="InterPro" id="IPR050428">
    <property type="entry name" value="TCS_sensor_his_kinase"/>
</dbReference>
<reference evidence="17 18" key="1">
    <citation type="submission" date="2024-07" db="EMBL/GenBank/DDBJ databases">
        <authorList>
            <person name="Lee S."/>
            <person name="Kang M."/>
        </authorList>
    </citation>
    <scope>NUCLEOTIDE SEQUENCE [LARGE SCALE GENOMIC DNA]</scope>
    <source>
        <strain evidence="17 18">DS6</strain>
    </source>
</reference>
<dbReference type="SUPFAM" id="SSF55785">
    <property type="entry name" value="PYP-like sensor domain (PAS domain)"/>
    <property type="match status" value="2"/>
</dbReference>
<dbReference type="Gene3D" id="3.30.450.20">
    <property type="entry name" value="PAS domain"/>
    <property type="match status" value="2"/>
</dbReference>
<proteinExistence type="predicted"/>
<keyword evidence="11 14" id="KW-1133">Transmembrane helix</keyword>
<evidence type="ECO:0000256" key="2">
    <source>
        <dbReference type="ARBA" id="ARBA00004651"/>
    </source>
</evidence>
<feature type="domain" description="Histidine kinase" evidence="15">
    <location>
        <begin position="422"/>
        <end position="528"/>
    </location>
</feature>
<evidence type="ECO:0000256" key="4">
    <source>
        <dbReference type="ARBA" id="ARBA00022475"/>
    </source>
</evidence>
<dbReference type="Proteomes" id="UP001556631">
    <property type="component" value="Unassembled WGS sequence"/>
</dbReference>
<keyword evidence="10 17" id="KW-0067">ATP-binding</keyword>
<evidence type="ECO:0000256" key="9">
    <source>
        <dbReference type="ARBA" id="ARBA00022777"/>
    </source>
</evidence>
<dbReference type="EMBL" id="JBFPJR010000040">
    <property type="protein sequence ID" value="MEX0429345.1"/>
    <property type="molecule type" value="Genomic_DNA"/>
</dbReference>
<dbReference type="Pfam" id="PF14689">
    <property type="entry name" value="SPOB_a"/>
    <property type="match status" value="1"/>
</dbReference>
<evidence type="ECO:0000256" key="12">
    <source>
        <dbReference type="ARBA" id="ARBA00023012"/>
    </source>
</evidence>
<evidence type="ECO:0000256" key="7">
    <source>
        <dbReference type="ARBA" id="ARBA00022692"/>
    </source>
</evidence>
<dbReference type="PROSITE" id="PS50112">
    <property type="entry name" value="PAS"/>
    <property type="match status" value="1"/>
</dbReference>
<dbReference type="GO" id="GO:0005524">
    <property type="term" value="F:ATP binding"/>
    <property type="evidence" value="ECO:0007669"/>
    <property type="project" value="UniProtKB-KW"/>
</dbReference>
<comment type="catalytic activity">
    <reaction evidence="1">
        <text>ATP + protein L-histidine = ADP + protein N-phospho-L-histidine.</text>
        <dbReference type="EC" id="2.7.13.3"/>
    </reaction>
</comment>
<comment type="subcellular location">
    <subcellularLocation>
        <location evidence="2">Cell membrane</location>
        <topology evidence="2">Multi-pass membrane protein</topology>
    </subcellularLocation>
</comment>
<evidence type="ECO:0000256" key="5">
    <source>
        <dbReference type="ARBA" id="ARBA00022553"/>
    </source>
</evidence>
<keyword evidence="8" id="KW-0547">Nucleotide-binding</keyword>
<keyword evidence="7 14" id="KW-0812">Transmembrane</keyword>
<dbReference type="InterPro" id="IPR000014">
    <property type="entry name" value="PAS"/>
</dbReference>